<evidence type="ECO:0000256" key="3">
    <source>
        <dbReference type="ARBA" id="ARBA00073117"/>
    </source>
</evidence>
<evidence type="ECO:0000313" key="6">
    <source>
        <dbReference type="Ensembl" id="ENSMLUP00000021496.1"/>
    </source>
</evidence>
<organism evidence="6 7">
    <name type="scientific">Myotis lucifugus</name>
    <name type="common">Little brown bat</name>
    <dbReference type="NCBI Taxonomy" id="59463"/>
    <lineage>
        <taxon>Eukaryota</taxon>
        <taxon>Metazoa</taxon>
        <taxon>Chordata</taxon>
        <taxon>Craniata</taxon>
        <taxon>Vertebrata</taxon>
        <taxon>Euteleostomi</taxon>
        <taxon>Mammalia</taxon>
        <taxon>Eutheria</taxon>
        <taxon>Laurasiatheria</taxon>
        <taxon>Chiroptera</taxon>
        <taxon>Yangochiroptera</taxon>
        <taxon>Vespertilionidae</taxon>
        <taxon>Myotis</taxon>
    </lineage>
</organism>
<reference evidence="6 7" key="1">
    <citation type="journal article" date="2011" name="Nature">
        <title>A high-resolution map of human evolutionary constraint using 29 mammals.</title>
        <authorList>
            <person name="Lindblad-Toh K."/>
            <person name="Garber M."/>
            <person name="Zuk O."/>
            <person name="Lin M.F."/>
            <person name="Parker B.J."/>
            <person name="Washietl S."/>
            <person name="Kheradpour P."/>
            <person name="Ernst J."/>
            <person name="Jordan G."/>
            <person name="Mauceli E."/>
            <person name="Ward L.D."/>
            <person name="Lowe C.B."/>
            <person name="Holloway A.K."/>
            <person name="Clamp M."/>
            <person name="Gnerre S."/>
            <person name="Alfoldi J."/>
            <person name="Beal K."/>
            <person name="Chang J."/>
            <person name="Clawson H."/>
            <person name="Cuff J."/>
            <person name="Di Palma F."/>
            <person name="Fitzgerald S."/>
            <person name="Flicek P."/>
            <person name="Guttman M."/>
            <person name="Hubisz M.J."/>
            <person name="Jaffe D.B."/>
            <person name="Jungreis I."/>
            <person name="Kent W.J."/>
            <person name="Kostka D."/>
            <person name="Lara M."/>
            <person name="Martins A.L."/>
            <person name="Massingham T."/>
            <person name="Moltke I."/>
            <person name="Raney B.J."/>
            <person name="Rasmussen M.D."/>
            <person name="Robinson J."/>
            <person name="Stark A."/>
            <person name="Vilella A.J."/>
            <person name="Wen J."/>
            <person name="Xie X."/>
            <person name="Zody M.C."/>
            <person name="Baldwin J."/>
            <person name="Bloom T."/>
            <person name="Chin C.W."/>
            <person name="Heiman D."/>
            <person name="Nicol R."/>
            <person name="Nusbaum C."/>
            <person name="Young S."/>
            <person name="Wilkinson J."/>
            <person name="Worley K.C."/>
            <person name="Kovar C.L."/>
            <person name="Muzny D.M."/>
            <person name="Gibbs R.A."/>
            <person name="Cree A."/>
            <person name="Dihn H.H."/>
            <person name="Fowler G."/>
            <person name="Jhangiani S."/>
            <person name="Joshi V."/>
            <person name="Lee S."/>
            <person name="Lewis L.R."/>
            <person name="Nazareth L.V."/>
            <person name="Okwuonu G."/>
            <person name="Santibanez J."/>
            <person name="Warren W.C."/>
            <person name="Mardis E.R."/>
            <person name="Weinstock G.M."/>
            <person name="Wilson R.K."/>
            <person name="Delehaunty K."/>
            <person name="Dooling D."/>
            <person name="Fronik C."/>
            <person name="Fulton L."/>
            <person name="Fulton B."/>
            <person name="Graves T."/>
            <person name="Minx P."/>
            <person name="Sodergren E."/>
            <person name="Birney E."/>
            <person name="Margulies E.H."/>
            <person name="Herrero J."/>
            <person name="Green E.D."/>
            <person name="Haussler D."/>
            <person name="Siepel A."/>
            <person name="Goldman N."/>
            <person name="Pollard K.S."/>
            <person name="Pedersen J.S."/>
            <person name="Lander E.S."/>
            <person name="Kellis M."/>
        </authorList>
    </citation>
    <scope>NUCLEOTIDE SEQUENCE [LARGE SCALE GENOMIC DNA]</scope>
</reference>
<name>G1QCR3_MYOLU</name>
<dbReference type="InterPro" id="IPR042307">
    <property type="entry name" value="Reeler_sf"/>
</dbReference>
<dbReference type="PANTHER" id="PTHR45828:SF3">
    <property type="entry name" value="FERRIC-CHELATE REDUCTASE 1"/>
    <property type="match status" value="1"/>
</dbReference>
<dbReference type="GO" id="GO:0016722">
    <property type="term" value="F:oxidoreductase activity, acting on metal ions"/>
    <property type="evidence" value="ECO:0007669"/>
    <property type="project" value="TreeGrafter"/>
</dbReference>
<dbReference type="HOGENOM" id="CLU_1036375_0_0_1"/>
<dbReference type="CDD" id="cd08544">
    <property type="entry name" value="Reeler"/>
    <property type="match status" value="1"/>
</dbReference>
<dbReference type="EMBL" id="AAPE02051094">
    <property type="status" value="NOT_ANNOTATED_CDS"/>
    <property type="molecule type" value="Genomic_DNA"/>
</dbReference>
<accession>G1QCR3</accession>
<dbReference type="InterPro" id="IPR051237">
    <property type="entry name" value="Ferric-chelate_Red/DefProt"/>
</dbReference>
<feature type="region of interest" description="Disordered" evidence="4">
    <location>
        <begin position="1"/>
        <end position="29"/>
    </location>
</feature>
<protein>
    <recommendedName>
        <fullName evidence="3">Ferric-chelate reductase 1</fullName>
    </recommendedName>
</protein>
<dbReference type="Gene3D" id="2.60.40.4060">
    <property type="entry name" value="Reeler domain"/>
    <property type="match status" value="1"/>
</dbReference>
<sequence length="233" mass="25076">VAGYPSGRVTESCGDMVPRHGHAPLPDPVHSVTVARTTFTPGDQIEVAVSGPEFKGFLIEARDAEDPSGAPVGSFTLIDSQESQLLTCGEKQGSAVSHTNAHKKTEVRVYWDAPDSAPNHVQFLVRFSRAYTQHLVQGLPPERHGADTGCVNAASPAFMLTGALNHPRVLREFSASGCGSKKFCRSPSACDPEKEGTCLFLSFTRDDQSVTVEMSGPSKGYLSFALSHDRWMV</sequence>
<comment type="function">
    <text evidence="2">Ferric-chelate reductases reduce Fe(3+) to Fe(2+) before its transport from the endosome to the cytoplasm.</text>
</comment>
<reference evidence="6" key="2">
    <citation type="submission" date="2025-08" db="UniProtKB">
        <authorList>
            <consortium name="Ensembl"/>
        </authorList>
    </citation>
    <scope>IDENTIFICATION</scope>
</reference>
<evidence type="ECO:0000259" key="5">
    <source>
        <dbReference type="PROSITE" id="PS51019"/>
    </source>
</evidence>
<dbReference type="PROSITE" id="PS51019">
    <property type="entry name" value="REELIN"/>
    <property type="match status" value="1"/>
</dbReference>
<dbReference type="PANTHER" id="PTHR45828">
    <property type="entry name" value="CYTOCHROME B561/FERRIC REDUCTASE TRANSMEMBRANE"/>
    <property type="match status" value="1"/>
</dbReference>
<dbReference type="Pfam" id="PF02014">
    <property type="entry name" value="Reeler"/>
    <property type="match status" value="1"/>
</dbReference>
<proteinExistence type="inferred from homology"/>
<reference evidence="6" key="3">
    <citation type="submission" date="2025-09" db="UniProtKB">
        <authorList>
            <consortium name="Ensembl"/>
        </authorList>
    </citation>
    <scope>IDENTIFICATION</scope>
</reference>
<evidence type="ECO:0000256" key="1">
    <source>
        <dbReference type="ARBA" id="ARBA00009195"/>
    </source>
</evidence>
<dbReference type="AlphaFoldDB" id="G1QCR3"/>
<gene>
    <name evidence="6" type="primary">FRRS1</name>
</gene>
<dbReference type="GeneTree" id="ENSGT00940000157704"/>
<evidence type="ECO:0000256" key="2">
    <source>
        <dbReference type="ARBA" id="ARBA00056225"/>
    </source>
</evidence>
<dbReference type="Ensembl" id="ENSMLUT00000026840.1">
    <property type="protein sequence ID" value="ENSMLUP00000021496.1"/>
    <property type="gene ID" value="ENSMLUG00000024498.1"/>
</dbReference>
<dbReference type="EMBL" id="AAPE02051092">
    <property type="status" value="NOT_ANNOTATED_CDS"/>
    <property type="molecule type" value="Genomic_DNA"/>
</dbReference>
<dbReference type="InterPro" id="IPR002861">
    <property type="entry name" value="Reeler_dom"/>
</dbReference>
<dbReference type="GO" id="GO:0016020">
    <property type="term" value="C:membrane"/>
    <property type="evidence" value="ECO:0007669"/>
    <property type="project" value="TreeGrafter"/>
</dbReference>
<feature type="domain" description="Reelin" evidence="5">
    <location>
        <begin position="1"/>
        <end position="156"/>
    </location>
</feature>
<dbReference type="Proteomes" id="UP000001074">
    <property type="component" value="Unassembled WGS sequence"/>
</dbReference>
<comment type="similarity">
    <text evidence="1">Belongs to the FRRS1 family.</text>
</comment>
<evidence type="ECO:0000256" key="4">
    <source>
        <dbReference type="SAM" id="MobiDB-lite"/>
    </source>
</evidence>
<dbReference type="FunFam" id="2.60.40.4060:FF:000003">
    <property type="entry name" value="Ferric chelate reductase 1"/>
    <property type="match status" value="1"/>
</dbReference>
<evidence type="ECO:0000313" key="7">
    <source>
        <dbReference type="Proteomes" id="UP000001074"/>
    </source>
</evidence>
<dbReference type="GO" id="GO:0006879">
    <property type="term" value="P:intracellular iron ion homeostasis"/>
    <property type="evidence" value="ECO:0007669"/>
    <property type="project" value="TreeGrafter"/>
</dbReference>
<keyword evidence="7" id="KW-1185">Reference proteome</keyword>
<dbReference type="EMBL" id="AAPE02051093">
    <property type="status" value="NOT_ANNOTATED_CDS"/>
    <property type="molecule type" value="Genomic_DNA"/>
</dbReference>